<dbReference type="AlphaFoldDB" id="A0AAD9PVM0"/>
<reference evidence="2" key="1">
    <citation type="journal article" date="2023" name="G3 (Bethesda)">
        <title>Whole genome assembly and annotation of the endangered Caribbean coral Acropora cervicornis.</title>
        <authorList>
            <person name="Selwyn J.D."/>
            <person name="Vollmer S.V."/>
        </authorList>
    </citation>
    <scope>NUCLEOTIDE SEQUENCE</scope>
    <source>
        <strain evidence="2">K2</strain>
    </source>
</reference>
<dbReference type="Pfam" id="PF00538">
    <property type="entry name" value="Linker_histone"/>
    <property type="match status" value="1"/>
</dbReference>
<proteinExistence type="predicted"/>
<dbReference type="Proteomes" id="UP001249851">
    <property type="component" value="Unassembled WGS sequence"/>
</dbReference>
<gene>
    <name evidence="2" type="ORF">P5673_029733</name>
</gene>
<dbReference type="GO" id="GO:0000786">
    <property type="term" value="C:nucleosome"/>
    <property type="evidence" value="ECO:0007669"/>
    <property type="project" value="InterPro"/>
</dbReference>
<evidence type="ECO:0000313" key="3">
    <source>
        <dbReference type="Proteomes" id="UP001249851"/>
    </source>
</evidence>
<dbReference type="SUPFAM" id="SSF46785">
    <property type="entry name" value="Winged helix' DNA-binding domain"/>
    <property type="match status" value="1"/>
</dbReference>
<organism evidence="2 3">
    <name type="scientific">Acropora cervicornis</name>
    <name type="common">Staghorn coral</name>
    <dbReference type="NCBI Taxonomy" id="6130"/>
    <lineage>
        <taxon>Eukaryota</taxon>
        <taxon>Metazoa</taxon>
        <taxon>Cnidaria</taxon>
        <taxon>Anthozoa</taxon>
        <taxon>Hexacorallia</taxon>
        <taxon>Scleractinia</taxon>
        <taxon>Astrocoeniina</taxon>
        <taxon>Acroporidae</taxon>
        <taxon>Acropora</taxon>
    </lineage>
</organism>
<dbReference type="Gene3D" id="1.10.10.10">
    <property type="entry name" value="Winged helix-like DNA-binding domain superfamily/Winged helix DNA-binding domain"/>
    <property type="match status" value="1"/>
</dbReference>
<protein>
    <recommendedName>
        <fullName evidence="1">H15 domain-containing protein</fullName>
    </recommendedName>
</protein>
<name>A0AAD9PVM0_ACRCE</name>
<keyword evidence="3" id="KW-1185">Reference proteome</keyword>
<comment type="caution">
    <text evidence="2">The sequence shown here is derived from an EMBL/GenBank/DDBJ whole genome shotgun (WGS) entry which is preliminary data.</text>
</comment>
<sequence>MSSTSTQRVKEGFALNIIRAVKLLEKECRKGVSRQNIEKYFQQQLSRQVVKSAIREALHSGLLVHASGVGLNGSFLIAPSSKNIHTARPRKPEKFGARENAKLRGINLPSSDLEEQVTPTLQREKATNPLDSNKYLQNTKLTESVAETSNNDKLKGKSKTFKAILKTPRRPRKIVPKVVKSRKVKFSSPPNIILISPRITRKSEPNKLSFA</sequence>
<dbReference type="InterPro" id="IPR036388">
    <property type="entry name" value="WH-like_DNA-bd_sf"/>
</dbReference>
<dbReference type="GO" id="GO:0003677">
    <property type="term" value="F:DNA binding"/>
    <property type="evidence" value="ECO:0007669"/>
    <property type="project" value="InterPro"/>
</dbReference>
<dbReference type="EMBL" id="JARQWQ010000121">
    <property type="protein sequence ID" value="KAK2549759.1"/>
    <property type="molecule type" value="Genomic_DNA"/>
</dbReference>
<dbReference type="GO" id="GO:0006334">
    <property type="term" value="P:nucleosome assembly"/>
    <property type="evidence" value="ECO:0007669"/>
    <property type="project" value="InterPro"/>
</dbReference>
<dbReference type="PROSITE" id="PS51504">
    <property type="entry name" value="H15"/>
    <property type="match status" value="1"/>
</dbReference>
<reference evidence="2" key="2">
    <citation type="journal article" date="2023" name="Science">
        <title>Genomic signatures of disease resistance in endangered staghorn corals.</title>
        <authorList>
            <person name="Vollmer S.V."/>
            <person name="Selwyn J.D."/>
            <person name="Despard B.A."/>
            <person name="Roesel C.L."/>
        </authorList>
    </citation>
    <scope>NUCLEOTIDE SEQUENCE</scope>
    <source>
        <strain evidence="2">K2</strain>
    </source>
</reference>
<dbReference type="InterPro" id="IPR036390">
    <property type="entry name" value="WH_DNA-bd_sf"/>
</dbReference>
<evidence type="ECO:0000313" key="2">
    <source>
        <dbReference type="EMBL" id="KAK2549759.1"/>
    </source>
</evidence>
<accession>A0AAD9PVM0</accession>
<feature type="domain" description="H15" evidence="1">
    <location>
        <begin position="3"/>
        <end position="79"/>
    </location>
</feature>
<dbReference type="InterPro" id="IPR005818">
    <property type="entry name" value="Histone_H1/H5_H15"/>
</dbReference>
<evidence type="ECO:0000259" key="1">
    <source>
        <dbReference type="PROSITE" id="PS51504"/>
    </source>
</evidence>